<dbReference type="Gene3D" id="1.10.287.130">
    <property type="match status" value="1"/>
</dbReference>
<dbReference type="GO" id="GO:0005886">
    <property type="term" value="C:plasma membrane"/>
    <property type="evidence" value="ECO:0007669"/>
    <property type="project" value="TreeGrafter"/>
</dbReference>
<dbReference type="InterPro" id="IPR003661">
    <property type="entry name" value="HisK_dim/P_dom"/>
</dbReference>
<dbReference type="SMART" id="SM00387">
    <property type="entry name" value="HATPase_c"/>
    <property type="match status" value="1"/>
</dbReference>
<dbReference type="CDD" id="cd16922">
    <property type="entry name" value="HATPase_EvgS-ArcB-TorS-like"/>
    <property type="match status" value="1"/>
</dbReference>
<dbReference type="PANTHER" id="PTHR43047">
    <property type="entry name" value="TWO-COMPONENT HISTIDINE PROTEIN KINASE"/>
    <property type="match status" value="1"/>
</dbReference>
<dbReference type="Gene3D" id="3.30.450.20">
    <property type="entry name" value="PAS domain"/>
    <property type="match status" value="1"/>
</dbReference>
<proteinExistence type="predicted"/>
<dbReference type="RefSeq" id="WP_063364016.1">
    <property type="nucleotide sequence ID" value="NZ_AUXZ01000130.1"/>
</dbReference>
<evidence type="ECO:0000259" key="9">
    <source>
        <dbReference type="PROSITE" id="PS50109"/>
    </source>
</evidence>
<evidence type="ECO:0000256" key="7">
    <source>
        <dbReference type="PROSITE-ProRule" id="PRU00169"/>
    </source>
</evidence>
<dbReference type="InterPro" id="IPR000014">
    <property type="entry name" value="PAS"/>
</dbReference>
<dbReference type="Gene3D" id="3.30.565.10">
    <property type="entry name" value="Histidine kinase-like ATPase, C-terminal domain"/>
    <property type="match status" value="1"/>
</dbReference>
<dbReference type="InterPro" id="IPR001789">
    <property type="entry name" value="Sig_transdc_resp-reg_receiver"/>
</dbReference>
<comment type="caution">
    <text evidence="11">The sequence shown here is derived from an EMBL/GenBank/DDBJ whole genome shotgun (WGS) entry which is preliminary data.</text>
</comment>
<dbReference type="InterPro" id="IPR005467">
    <property type="entry name" value="His_kinase_dom"/>
</dbReference>
<dbReference type="PRINTS" id="PR00344">
    <property type="entry name" value="BCTRLSENSOR"/>
</dbReference>
<accession>A0A167AEL4</accession>
<evidence type="ECO:0000256" key="1">
    <source>
        <dbReference type="ARBA" id="ARBA00000085"/>
    </source>
</evidence>
<evidence type="ECO:0000256" key="3">
    <source>
        <dbReference type="ARBA" id="ARBA00022553"/>
    </source>
</evidence>
<evidence type="ECO:0000259" key="10">
    <source>
        <dbReference type="PROSITE" id="PS50110"/>
    </source>
</evidence>
<dbReference type="PANTHER" id="PTHR43047:SF72">
    <property type="entry name" value="OSMOSENSING HISTIDINE PROTEIN KINASE SLN1"/>
    <property type="match status" value="1"/>
</dbReference>
<dbReference type="AlphaFoldDB" id="A0A167AEL4"/>
<dbReference type="CDD" id="cd00130">
    <property type="entry name" value="PAS"/>
    <property type="match status" value="1"/>
</dbReference>
<dbReference type="PROSITE" id="PS50110">
    <property type="entry name" value="RESPONSE_REGULATORY"/>
    <property type="match status" value="1"/>
</dbReference>
<keyword evidence="8" id="KW-0175">Coiled coil</keyword>
<dbReference type="SUPFAM" id="SSF55874">
    <property type="entry name" value="ATPase domain of HSP90 chaperone/DNA topoisomerase II/histidine kinase"/>
    <property type="match status" value="1"/>
</dbReference>
<dbReference type="InterPro" id="IPR004358">
    <property type="entry name" value="Sig_transdc_His_kin-like_C"/>
</dbReference>
<dbReference type="Pfam" id="PF00512">
    <property type="entry name" value="HisKA"/>
    <property type="match status" value="1"/>
</dbReference>
<sequence>MSFLRQFHNIVSKQELSTEEKIQSLLRFGLDVFDLEIAIVSQVIDDKYTILYVESDSPSLEPKCQFDLAGTYCTHTLKANKALSFHHAGSSNIASHPCYQNFQLESYIGAPIRIASQTFGTINFSAAKVSNPFTAEHIDYVELFAQWLGCELARIESESKFKINYKTLAKMEQVASMGSWRIDISSNQVFWSDEAKRIHQLELDSTLSLNEWFALINEDAHRQAFSGAIDNALDSGLPWELELQVKTKLNREIWVSCHGERTIDQDGEMYLIGSIQNITKDVELRNNLQQQKLDAEKLLNERSLLLAKISHEMRTPLNGINGMLLSAMDETDENQITEHLQLALRSTDILTGLVNEILDFSKISQEGLSLTHQDCNIPPLIDDLVELSKQLASNKGIDFCSDIELPKTCWVTCDPLRLTQIITNLISNAVKFTEYGSVSLRVHSQPRTDGVNLFIDVNDTGIGMSPKSIQYLFEPFKQGENEIGSHFGGTGLGMSIVKELIDLMQGTIDITSALQKGSQFSVCIPLKLVPKPAIEKPLKQHSFDASILNVLVVEDNLINLKVMKAFLNKFNITPHTASNGEIAIKQCEQNNKYDIIFMDSMMPVMDGLTAAKVIFDRKLLPPHATIIAMTANTDELSKRHLSEVGMTDMLPKPIDFMTLGNLISRCLETMSVSNT</sequence>
<dbReference type="InterPro" id="IPR036890">
    <property type="entry name" value="HATPase_C_sf"/>
</dbReference>
<feature type="domain" description="Response regulatory" evidence="10">
    <location>
        <begin position="549"/>
        <end position="667"/>
    </location>
</feature>
<dbReference type="EMBL" id="AUXZ01000130">
    <property type="protein sequence ID" value="KZN45295.1"/>
    <property type="molecule type" value="Genomic_DNA"/>
</dbReference>
<dbReference type="CDD" id="cd17546">
    <property type="entry name" value="REC_hyHK_CKI1_RcsC-like"/>
    <property type="match status" value="1"/>
</dbReference>
<organism evidence="11 12">
    <name type="scientific">Pseudoalteromonas luteoviolacea H33</name>
    <dbReference type="NCBI Taxonomy" id="1365251"/>
    <lineage>
        <taxon>Bacteria</taxon>
        <taxon>Pseudomonadati</taxon>
        <taxon>Pseudomonadota</taxon>
        <taxon>Gammaproteobacteria</taxon>
        <taxon>Alteromonadales</taxon>
        <taxon>Pseudoalteromonadaceae</taxon>
        <taxon>Pseudoalteromonas</taxon>
    </lineage>
</organism>
<evidence type="ECO:0000256" key="4">
    <source>
        <dbReference type="ARBA" id="ARBA00022679"/>
    </source>
</evidence>
<dbReference type="Pfam" id="PF00072">
    <property type="entry name" value="Response_reg"/>
    <property type="match status" value="1"/>
</dbReference>
<keyword evidence="3 7" id="KW-0597">Phosphoprotein</keyword>
<dbReference type="Pfam" id="PF02518">
    <property type="entry name" value="HATPase_c"/>
    <property type="match status" value="1"/>
</dbReference>
<evidence type="ECO:0000256" key="6">
    <source>
        <dbReference type="ARBA" id="ARBA00023012"/>
    </source>
</evidence>
<dbReference type="SUPFAM" id="SSF55781">
    <property type="entry name" value="GAF domain-like"/>
    <property type="match status" value="1"/>
</dbReference>
<dbReference type="SUPFAM" id="SSF55785">
    <property type="entry name" value="PYP-like sensor domain (PAS domain)"/>
    <property type="match status" value="1"/>
</dbReference>
<evidence type="ECO:0000256" key="8">
    <source>
        <dbReference type="SAM" id="Coils"/>
    </source>
</evidence>
<dbReference type="SUPFAM" id="SSF52172">
    <property type="entry name" value="CheY-like"/>
    <property type="match status" value="1"/>
</dbReference>
<dbReference type="GO" id="GO:0009927">
    <property type="term" value="F:histidine phosphotransfer kinase activity"/>
    <property type="evidence" value="ECO:0007669"/>
    <property type="project" value="TreeGrafter"/>
</dbReference>
<gene>
    <name evidence="11" type="ORF">N476_04590</name>
</gene>
<dbReference type="OrthoDB" id="9810730at2"/>
<name>A0A167AEL4_9GAMM</name>
<feature type="modified residue" description="4-aspartylphosphate" evidence="7">
    <location>
        <position position="599"/>
    </location>
</feature>
<feature type="domain" description="Histidine kinase" evidence="9">
    <location>
        <begin position="308"/>
        <end position="528"/>
    </location>
</feature>
<reference evidence="11 12" key="1">
    <citation type="submission" date="2013-07" db="EMBL/GenBank/DDBJ databases">
        <title>Comparative Genomic and Metabolomic Analysis of Twelve Strains of Pseudoalteromonas luteoviolacea.</title>
        <authorList>
            <person name="Vynne N.G."/>
            <person name="Mansson M."/>
            <person name="Gram L."/>
        </authorList>
    </citation>
    <scope>NUCLEOTIDE SEQUENCE [LARGE SCALE GENOMIC DNA]</scope>
    <source>
        <strain evidence="11 12">H33</strain>
    </source>
</reference>
<comment type="catalytic activity">
    <reaction evidence="1">
        <text>ATP + protein L-histidine = ADP + protein N-phospho-L-histidine.</text>
        <dbReference type="EC" id="2.7.13.3"/>
    </reaction>
</comment>
<dbReference type="Gene3D" id="3.40.50.2300">
    <property type="match status" value="1"/>
</dbReference>
<dbReference type="InterPro" id="IPR036097">
    <property type="entry name" value="HisK_dim/P_sf"/>
</dbReference>
<dbReference type="SUPFAM" id="SSF47384">
    <property type="entry name" value="Homodimeric domain of signal transducing histidine kinase"/>
    <property type="match status" value="1"/>
</dbReference>
<evidence type="ECO:0000256" key="2">
    <source>
        <dbReference type="ARBA" id="ARBA00012438"/>
    </source>
</evidence>
<dbReference type="InterPro" id="IPR011006">
    <property type="entry name" value="CheY-like_superfamily"/>
</dbReference>
<dbReference type="PROSITE" id="PS50109">
    <property type="entry name" value="HIS_KIN"/>
    <property type="match status" value="1"/>
</dbReference>
<keyword evidence="5" id="KW-0418">Kinase</keyword>
<dbReference type="InterPro" id="IPR029016">
    <property type="entry name" value="GAF-like_dom_sf"/>
</dbReference>
<dbReference type="InterPro" id="IPR003594">
    <property type="entry name" value="HATPase_dom"/>
</dbReference>
<dbReference type="FunFam" id="3.30.565.10:FF:000010">
    <property type="entry name" value="Sensor histidine kinase RcsC"/>
    <property type="match status" value="1"/>
</dbReference>
<dbReference type="EC" id="2.7.13.3" evidence="2"/>
<dbReference type="Gene3D" id="3.30.450.40">
    <property type="match status" value="1"/>
</dbReference>
<protein>
    <recommendedName>
        <fullName evidence="2">histidine kinase</fullName>
        <ecNumber evidence="2">2.7.13.3</ecNumber>
    </recommendedName>
</protein>
<keyword evidence="4" id="KW-0808">Transferase</keyword>
<dbReference type="Pfam" id="PF01590">
    <property type="entry name" value="GAF"/>
    <property type="match status" value="1"/>
</dbReference>
<dbReference type="InterPro" id="IPR003018">
    <property type="entry name" value="GAF"/>
</dbReference>
<evidence type="ECO:0000313" key="12">
    <source>
        <dbReference type="Proteomes" id="UP000076503"/>
    </source>
</evidence>
<dbReference type="InterPro" id="IPR035965">
    <property type="entry name" value="PAS-like_dom_sf"/>
</dbReference>
<feature type="coiled-coil region" evidence="8">
    <location>
        <begin position="281"/>
        <end position="308"/>
    </location>
</feature>
<dbReference type="PATRIC" id="fig|1365251.3.peg.4885"/>
<dbReference type="GO" id="GO:0000155">
    <property type="term" value="F:phosphorelay sensor kinase activity"/>
    <property type="evidence" value="ECO:0007669"/>
    <property type="project" value="InterPro"/>
</dbReference>
<evidence type="ECO:0000313" key="11">
    <source>
        <dbReference type="EMBL" id="KZN45295.1"/>
    </source>
</evidence>
<dbReference type="Proteomes" id="UP000076503">
    <property type="component" value="Unassembled WGS sequence"/>
</dbReference>
<keyword evidence="6" id="KW-0902">Two-component regulatory system</keyword>
<dbReference type="SMART" id="SM00388">
    <property type="entry name" value="HisKA"/>
    <property type="match status" value="1"/>
</dbReference>
<dbReference type="SMART" id="SM00448">
    <property type="entry name" value="REC"/>
    <property type="match status" value="1"/>
</dbReference>
<dbReference type="CDD" id="cd00082">
    <property type="entry name" value="HisKA"/>
    <property type="match status" value="1"/>
</dbReference>
<evidence type="ECO:0000256" key="5">
    <source>
        <dbReference type="ARBA" id="ARBA00022777"/>
    </source>
</evidence>